<keyword evidence="3" id="KW-1185">Reference proteome</keyword>
<evidence type="ECO:0000313" key="3">
    <source>
        <dbReference type="Proteomes" id="UP000276899"/>
    </source>
</evidence>
<evidence type="ECO:0000313" key="2">
    <source>
        <dbReference type="EMBL" id="VEG74168.1"/>
    </source>
</evidence>
<reference evidence="2 3" key="1">
    <citation type="submission" date="2018-12" db="EMBL/GenBank/DDBJ databases">
        <authorList>
            <consortium name="Pathogen Informatics"/>
        </authorList>
    </citation>
    <scope>NUCLEOTIDE SEQUENCE [LARGE SCALE GENOMIC DNA]</scope>
    <source>
        <strain evidence="2 3">NCTC11923</strain>
    </source>
</reference>
<gene>
    <name evidence="2" type="ORF">NCTC11923_00789</name>
</gene>
<dbReference type="KEGG" id="asla:NCTC11923_00789"/>
<name>A0A3S4SJJ6_9ACTO</name>
<dbReference type="PANTHER" id="PTHR40396">
    <property type="entry name" value="ATPASE-LIKE PROTEIN"/>
    <property type="match status" value="1"/>
</dbReference>
<dbReference type="Pfam" id="PF13304">
    <property type="entry name" value="AAA_21"/>
    <property type="match status" value="1"/>
</dbReference>
<dbReference type="RefSeq" id="WP_026426445.1">
    <property type="nucleotide sequence ID" value="NZ_CBCRWE010000020.1"/>
</dbReference>
<sequence length="435" mass="48476">MLLAFSVANYRCFAEEATLDLTRGALRTLTPRAGSSWEESTWRTAAIYGANASGKSTLISAISHLRHAIKGERGLLHQPHLLDGESAALPTRYHVDFIHEGIRYAYSVEAQPWGIAREELWEAGFRWRKLFIRTQGEQDKEPTIDAGSSLTGPTAEVRRITTTEDLFLAVALRYGHASLAPVARGLRAFRFIRHDDEERAARLQWMMAQLANTPAQWTEISDAIAHTADLGITRVELEERDLPPEFLDSLRRFLRSVHEQEEDAIPDDLLAALKRSLVFYHRGTDGQERRLPLGAQSQGTVTWLATVGPALDAMRQGQTLFVDELDASLHPTLSATLVELFKDPDLNRTGAQLVFTTHDTSLLDNSPTQLLDSGEVWMCEKSSDGRSELFSLADFTSTRKGTNKQRRYLVGAFGAIPTVDASKIRQLLATDHEAA</sequence>
<feature type="domain" description="ATPase AAA-type core" evidence="1">
    <location>
        <begin position="46"/>
        <end position="364"/>
    </location>
</feature>
<evidence type="ECO:0000259" key="1">
    <source>
        <dbReference type="Pfam" id="PF13304"/>
    </source>
</evidence>
<dbReference type="EMBL" id="LR134363">
    <property type="protein sequence ID" value="VEG74168.1"/>
    <property type="molecule type" value="Genomic_DNA"/>
</dbReference>
<dbReference type="GO" id="GO:0016887">
    <property type="term" value="F:ATP hydrolysis activity"/>
    <property type="evidence" value="ECO:0007669"/>
    <property type="project" value="InterPro"/>
</dbReference>
<proteinExistence type="predicted"/>
<protein>
    <submittedName>
        <fullName evidence="2">Predicted ATPase</fullName>
    </submittedName>
</protein>
<accession>A0A3S4SJJ6</accession>
<dbReference type="SUPFAM" id="SSF52540">
    <property type="entry name" value="P-loop containing nucleoside triphosphate hydrolases"/>
    <property type="match status" value="1"/>
</dbReference>
<dbReference type="PANTHER" id="PTHR40396:SF1">
    <property type="entry name" value="ATPASE AAA-TYPE CORE DOMAIN-CONTAINING PROTEIN"/>
    <property type="match status" value="1"/>
</dbReference>
<dbReference type="InterPro" id="IPR027417">
    <property type="entry name" value="P-loop_NTPase"/>
</dbReference>
<dbReference type="Proteomes" id="UP000276899">
    <property type="component" value="Chromosome"/>
</dbReference>
<dbReference type="GO" id="GO:0005524">
    <property type="term" value="F:ATP binding"/>
    <property type="evidence" value="ECO:0007669"/>
    <property type="project" value="InterPro"/>
</dbReference>
<dbReference type="InterPro" id="IPR003959">
    <property type="entry name" value="ATPase_AAA_core"/>
</dbReference>
<dbReference type="STRING" id="1278298.GCA_000428685_00310"/>
<dbReference type="Gene3D" id="3.40.50.300">
    <property type="entry name" value="P-loop containing nucleotide triphosphate hydrolases"/>
    <property type="match status" value="2"/>
</dbReference>
<dbReference type="AlphaFoldDB" id="A0A3S4SJJ6"/>
<organism evidence="2 3">
    <name type="scientific">Actinomyces slackii</name>
    <dbReference type="NCBI Taxonomy" id="52774"/>
    <lineage>
        <taxon>Bacteria</taxon>
        <taxon>Bacillati</taxon>
        <taxon>Actinomycetota</taxon>
        <taxon>Actinomycetes</taxon>
        <taxon>Actinomycetales</taxon>
        <taxon>Actinomycetaceae</taxon>
        <taxon>Actinomyces</taxon>
    </lineage>
</organism>